<feature type="compositionally biased region" description="Basic residues" evidence="1">
    <location>
        <begin position="209"/>
        <end position="226"/>
    </location>
</feature>
<comment type="caution">
    <text evidence="2">The sequence shown here is derived from an EMBL/GenBank/DDBJ whole genome shotgun (WGS) entry which is preliminary data.</text>
</comment>
<feature type="compositionally biased region" description="Acidic residues" evidence="1">
    <location>
        <begin position="288"/>
        <end position="297"/>
    </location>
</feature>
<evidence type="ECO:0000256" key="1">
    <source>
        <dbReference type="SAM" id="MobiDB-lite"/>
    </source>
</evidence>
<keyword evidence="3" id="KW-1185">Reference proteome</keyword>
<dbReference type="Proteomes" id="UP000192596">
    <property type="component" value="Unassembled WGS sequence"/>
</dbReference>
<feature type="compositionally biased region" description="Polar residues" evidence="1">
    <location>
        <begin position="14"/>
        <end position="24"/>
    </location>
</feature>
<name>A0A1V8TDV3_9PEZI</name>
<feature type="region of interest" description="Disordered" evidence="1">
    <location>
        <begin position="207"/>
        <end position="300"/>
    </location>
</feature>
<evidence type="ECO:0000313" key="2">
    <source>
        <dbReference type="EMBL" id="OQO09577.1"/>
    </source>
</evidence>
<dbReference type="EMBL" id="NAJO01000010">
    <property type="protein sequence ID" value="OQO09577.1"/>
    <property type="molecule type" value="Genomic_DNA"/>
</dbReference>
<protein>
    <submittedName>
        <fullName evidence="2">Uncharacterized protein</fullName>
    </submittedName>
</protein>
<feature type="region of interest" description="Disordered" evidence="1">
    <location>
        <begin position="1"/>
        <end position="26"/>
    </location>
</feature>
<reference evidence="3" key="1">
    <citation type="submission" date="2017-03" db="EMBL/GenBank/DDBJ databases">
        <title>Genomes of endolithic fungi from Antarctica.</title>
        <authorList>
            <person name="Coleine C."/>
            <person name="Masonjones S."/>
            <person name="Stajich J.E."/>
        </authorList>
    </citation>
    <scope>NUCLEOTIDE SEQUENCE [LARGE SCALE GENOMIC DNA]</scope>
    <source>
        <strain evidence="3">CCFEE 5527</strain>
    </source>
</reference>
<feature type="compositionally biased region" description="Polar residues" evidence="1">
    <location>
        <begin position="240"/>
        <end position="249"/>
    </location>
</feature>
<sequence>MSDSNPSKDFLRSAVQSPSEQYSTDVHRDFTKSAALDVISPVMPLQQQIDDRTEAMANSREWVARIMRTFNARMSPLAMPKDWAIELQPEWDQWETNHADRIRNMLSHDQQADLLQARATILFHDVVQTHGVTADGRADVRRSGVRFPPDLSLNCVGRLQEIVQAMETLAHVRHDVILGKAMPELIADPCRYAATKISQRWDIEVAKEKHSHLRKKRPPPRVRGRKANAGQTEDPLPSISLFSLGTSTPGRRPATLRQKATTLVSGIAQGQHERSSSASETTLPASDDQGDSDDSEVGADLRAFEQMCNRGGSFQDDEARN</sequence>
<dbReference type="InParanoid" id="A0A1V8TDV3"/>
<proteinExistence type="predicted"/>
<dbReference type="AlphaFoldDB" id="A0A1V8TDV3"/>
<accession>A0A1V8TDV3</accession>
<evidence type="ECO:0000313" key="3">
    <source>
        <dbReference type="Proteomes" id="UP000192596"/>
    </source>
</evidence>
<organism evidence="2 3">
    <name type="scientific">Cryoendolithus antarcticus</name>
    <dbReference type="NCBI Taxonomy" id="1507870"/>
    <lineage>
        <taxon>Eukaryota</taxon>
        <taxon>Fungi</taxon>
        <taxon>Dikarya</taxon>
        <taxon>Ascomycota</taxon>
        <taxon>Pezizomycotina</taxon>
        <taxon>Dothideomycetes</taxon>
        <taxon>Dothideomycetidae</taxon>
        <taxon>Cladosporiales</taxon>
        <taxon>Cladosporiaceae</taxon>
        <taxon>Cryoendolithus</taxon>
    </lineage>
</organism>
<gene>
    <name evidence="2" type="ORF">B0A48_04979</name>
</gene>